<protein>
    <submittedName>
        <fullName evidence="3">Thiol-disulfide isomerase/thioredoxin</fullName>
    </submittedName>
</protein>
<dbReference type="PANTHER" id="PTHR42852">
    <property type="entry name" value="THIOL:DISULFIDE INTERCHANGE PROTEIN DSBE"/>
    <property type="match status" value="1"/>
</dbReference>
<dbReference type="CDD" id="cd02966">
    <property type="entry name" value="TlpA_like_family"/>
    <property type="match status" value="1"/>
</dbReference>
<dbReference type="GO" id="GO:0016853">
    <property type="term" value="F:isomerase activity"/>
    <property type="evidence" value="ECO:0007669"/>
    <property type="project" value="UniProtKB-KW"/>
</dbReference>
<dbReference type="Pfam" id="PF00578">
    <property type="entry name" value="AhpC-TSA"/>
    <property type="match status" value="1"/>
</dbReference>
<feature type="domain" description="Thioredoxin" evidence="2">
    <location>
        <begin position="37"/>
        <end position="178"/>
    </location>
</feature>
<dbReference type="InterPro" id="IPR036249">
    <property type="entry name" value="Thioredoxin-like_sf"/>
</dbReference>
<dbReference type="Gene3D" id="3.40.30.10">
    <property type="entry name" value="Glutaredoxin"/>
    <property type="match status" value="1"/>
</dbReference>
<name>A0A4V2UI65_PAULE</name>
<proteinExistence type="predicted"/>
<dbReference type="PROSITE" id="PS51352">
    <property type="entry name" value="THIOREDOXIN_2"/>
    <property type="match status" value="1"/>
</dbReference>
<dbReference type="PANTHER" id="PTHR42852:SF17">
    <property type="entry name" value="THIOREDOXIN-LIKE PROTEIN HI_1115"/>
    <property type="match status" value="1"/>
</dbReference>
<comment type="caution">
    <text evidence="3">The sequence shown here is derived from an EMBL/GenBank/DDBJ whole genome shotgun (WGS) entry which is preliminary data.</text>
</comment>
<dbReference type="SUPFAM" id="SSF52833">
    <property type="entry name" value="Thioredoxin-like"/>
    <property type="match status" value="1"/>
</dbReference>
<feature type="signal peptide" evidence="1">
    <location>
        <begin position="1"/>
        <end position="29"/>
    </location>
</feature>
<dbReference type="Proteomes" id="UP000295382">
    <property type="component" value="Unassembled WGS sequence"/>
</dbReference>
<dbReference type="InterPro" id="IPR050553">
    <property type="entry name" value="Thioredoxin_ResA/DsbE_sf"/>
</dbReference>
<dbReference type="InterPro" id="IPR013766">
    <property type="entry name" value="Thioredoxin_domain"/>
</dbReference>
<sequence length="193" mass="21572">MPPRSSRSRFTMLAMILAVTAALSQPLLAKEVSLQRWPSDATAPPLQLTDMDGKEWKLHALRGKVVVLNFWASWCGPCIDELPVFNELAANESYKGKLIILGVNFKESAGVIQRFSGEHQFHYPILMDKSGEYFKKWTNGVLPTTVVIDQQGRPRWRIMGELDRANSGLKPAIDRLLAEPPTSTSRRGAPEAK</sequence>
<dbReference type="AlphaFoldDB" id="A0A4V2UI65"/>
<evidence type="ECO:0000259" key="2">
    <source>
        <dbReference type="PROSITE" id="PS51352"/>
    </source>
</evidence>
<reference evidence="3 4" key="1">
    <citation type="submission" date="2019-03" db="EMBL/GenBank/DDBJ databases">
        <title>Genomic Encyclopedia of Type Strains, Phase IV (KMG-IV): sequencing the most valuable type-strain genomes for metagenomic binning, comparative biology and taxonomic classification.</title>
        <authorList>
            <person name="Goeker M."/>
        </authorList>
    </citation>
    <scope>NUCLEOTIDE SEQUENCE [LARGE SCALE GENOMIC DNA]</scope>
    <source>
        <strain evidence="3 4">DSM 7445</strain>
    </source>
</reference>
<feature type="chain" id="PRO_5020268112" evidence="1">
    <location>
        <begin position="30"/>
        <end position="193"/>
    </location>
</feature>
<gene>
    <name evidence="3" type="ORF">EDC30_11632</name>
</gene>
<keyword evidence="4" id="KW-1185">Reference proteome</keyword>
<keyword evidence="1" id="KW-0732">Signal</keyword>
<keyword evidence="3" id="KW-0413">Isomerase</keyword>
<evidence type="ECO:0000313" key="4">
    <source>
        <dbReference type="Proteomes" id="UP000295382"/>
    </source>
</evidence>
<dbReference type="GO" id="GO:0016209">
    <property type="term" value="F:antioxidant activity"/>
    <property type="evidence" value="ECO:0007669"/>
    <property type="project" value="InterPro"/>
</dbReference>
<dbReference type="EMBL" id="SLZQ01000016">
    <property type="protein sequence ID" value="TCS33501.1"/>
    <property type="molecule type" value="Genomic_DNA"/>
</dbReference>
<evidence type="ECO:0000313" key="3">
    <source>
        <dbReference type="EMBL" id="TCS33501.1"/>
    </source>
</evidence>
<evidence type="ECO:0000256" key="1">
    <source>
        <dbReference type="SAM" id="SignalP"/>
    </source>
</evidence>
<dbReference type="GO" id="GO:0016491">
    <property type="term" value="F:oxidoreductase activity"/>
    <property type="evidence" value="ECO:0007669"/>
    <property type="project" value="InterPro"/>
</dbReference>
<organism evidence="3 4">
    <name type="scientific">Paucimonas lemoignei</name>
    <name type="common">Pseudomonas lemoignei</name>
    <dbReference type="NCBI Taxonomy" id="29443"/>
    <lineage>
        <taxon>Bacteria</taxon>
        <taxon>Pseudomonadati</taxon>
        <taxon>Pseudomonadota</taxon>
        <taxon>Betaproteobacteria</taxon>
        <taxon>Burkholderiales</taxon>
        <taxon>Burkholderiaceae</taxon>
        <taxon>Paucimonas</taxon>
    </lineage>
</organism>
<accession>A0A4V2UI65</accession>
<dbReference type="InterPro" id="IPR000866">
    <property type="entry name" value="AhpC/TSA"/>
</dbReference>